<dbReference type="EMBL" id="MKJU01000030">
    <property type="protein sequence ID" value="OHU89007.1"/>
    <property type="molecule type" value="Genomic_DNA"/>
</dbReference>
<dbReference type="Proteomes" id="UP000179786">
    <property type="component" value="Unassembled WGS sequence"/>
</dbReference>
<dbReference type="Pfam" id="PF07603">
    <property type="entry name" value="Lcl_C"/>
    <property type="match status" value="1"/>
</dbReference>
<proteinExistence type="predicted"/>
<keyword evidence="3" id="KW-1185">Reference proteome</keyword>
<comment type="caution">
    <text evidence="2">The sequence shown here is derived from an EMBL/GenBank/DDBJ whole genome shotgun (WGS) entry which is preliminary data.</text>
</comment>
<gene>
    <name evidence="2" type="ORF">BET10_19045</name>
</gene>
<evidence type="ECO:0000259" key="1">
    <source>
        <dbReference type="Pfam" id="PF07603"/>
    </source>
</evidence>
<dbReference type="InterPro" id="IPR011460">
    <property type="entry name" value="Lcl_C"/>
</dbReference>
<dbReference type="OrthoDB" id="9815730at2"/>
<reference evidence="2 3" key="1">
    <citation type="submission" date="2016-09" db="EMBL/GenBank/DDBJ databases">
        <title>Pseudoalteromonas amylolytica sp. nov., isolated from the surface seawater.</title>
        <authorList>
            <person name="Wu Y.-H."/>
            <person name="Cheng H."/>
            <person name="Jin X.-B."/>
            <person name="Wang C.-S."/>
            <person name="Xu X.-W."/>
        </authorList>
    </citation>
    <scope>NUCLEOTIDE SEQUENCE [LARGE SCALE GENOMIC DNA]</scope>
    <source>
        <strain evidence="2 3">JW1</strain>
    </source>
</reference>
<dbReference type="STRING" id="1859457.BET10_19045"/>
<organism evidence="2 3">
    <name type="scientific">Pseudoalteromonas amylolytica</name>
    <dbReference type="NCBI Taxonomy" id="1859457"/>
    <lineage>
        <taxon>Bacteria</taxon>
        <taxon>Pseudomonadati</taxon>
        <taxon>Pseudomonadota</taxon>
        <taxon>Gammaproteobacteria</taxon>
        <taxon>Alteromonadales</taxon>
        <taxon>Pseudoalteromonadaceae</taxon>
        <taxon>Pseudoalteromonas</taxon>
    </lineage>
</organism>
<accession>A0A1S1MLZ6</accession>
<dbReference type="AlphaFoldDB" id="A0A1S1MLZ6"/>
<name>A0A1S1MLZ6_9GAMM</name>
<feature type="domain" description="Lcl C-terminal" evidence="1">
    <location>
        <begin position="45"/>
        <end position="193"/>
    </location>
</feature>
<evidence type="ECO:0000313" key="2">
    <source>
        <dbReference type="EMBL" id="OHU89007.1"/>
    </source>
</evidence>
<protein>
    <recommendedName>
        <fullName evidence="1">Lcl C-terminal domain-containing protein</fullName>
    </recommendedName>
</protein>
<evidence type="ECO:0000313" key="3">
    <source>
        <dbReference type="Proteomes" id="UP000179786"/>
    </source>
</evidence>
<sequence length="214" mass="24570">MLIVAIVSMYVVFDDILMTPITHPRFTKITAQGQPLSPWQGPWACVLDHQHNLLWEVKTDDESIHDGYWTYSWYDQGLGKANFGDCYFESARCDTQDLIRHTNDKTLCGQKNWRLPTERELASLIQPPARPGQPYIAYDYFTHIKKGDYWTNHANVKLQQQFAHLKQGAKAVNFHNGKVVTLPYRNAAFVILVSDITKAYSHAQLSSRDTSTTH</sequence>